<sequence>MPRQPSIKADEQFVSFTYTNTSQVQAPVLPTTPADASSKRECFGVFCTTYDLKADEKTKSWKTLINIAISGAAGMISNHLLFKLASGEVFGSDQPIALKLLGSKRSFQALEGVAMELEDSLYPLLRGFKHWNKSL</sequence>
<dbReference type="InParanoid" id="A0A804HVG8"/>
<reference evidence="5" key="2">
    <citation type="submission" date="2021-05" db="UniProtKB">
        <authorList>
            <consortium name="EnsemblPlants"/>
        </authorList>
    </citation>
    <scope>IDENTIFICATION</scope>
    <source>
        <strain evidence="5">subsp. malaccensis</strain>
    </source>
</reference>
<dbReference type="InterPro" id="IPR010945">
    <property type="entry name" value="Malate_DH_type2"/>
</dbReference>
<feature type="domain" description="Lactate/malate dehydrogenase N-terminal" evidence="3">
    <location>
        <begin position="66"/>
        <end position="127"/>
    </location>
</feature>
<comment type="similarity">
    <text evidence="1">Belongs to the LDH/MDH superfamily. MDH type 2 family.</text>
</comment>
<dbReference type="InterPro" id="IPR036291">
    <property type="entry name" value="NAD(P)-bd_dom_sf"/>
</dbReference>
<evidence type="ECO:0000259" key="3">
    <source>
        <dbReference type="Pfam" id="PF00056"/>
    </source>
</evidence>
<name>A0A804HVG8_MUSAM</name>
<dbReference type="AlphaFoldDB" id="A0A804HVG8"/>
<evidence type="ECO:0000313" key="6">
    <source>
        <dbReference type="Proteomes" id="UP000012960"/>
    </source>
</evidence>
<dbReference type="EnsemblPlants" id="Ma01_t18090.1">
    <property type="protein sequence ID" value="Ma01_p18090.1"/>
    <property type="gene ID" value="Ma01_g18090"/>
</dbReference>
<accession>A0A804HVG8</accession>
<proteinExistence type="inferred from homology"/>
<dbReference type="Gramene" id="Ma01_t18090.1">
    <property type="protein sequence ID" value="Ma01_p18090.1"/>
    <property type="gene ID" value="Ma01_g18090"/>
</dbReference>
<reference evidence="4" key="1">
    <citation type="submission" date="2021-03" db="EMBL/GenBank/DDBJ databases">
        <authorList>
            <consortium name="Genoscope - CEA"/>
            <person name="William W."/>
        </authorList>
    </citation>
    <scope>NUCLEOTIDE SEQUENCE</scope>
    <source>
        <strain evidence="4">Doubled-haploid Pahang</strain>
    </source>
</reference>
<keyword evidence="6" id="KW-1185">Reference proteome</keyword>
<evidence type="ECO:0000256" key="2">
    <source>
        <dbReference type="ARBA" id="ARBA00023002"/>
    </source>
</evidence>
<keyword evidence="2" id="KW-0560">Oxidoreductase</keyword>
<dbReference type="EMBL" id="HG996466">
    <property type="protein sequence ID" value="CAG1859874.1"/>
    <property type="molecule type" value="Genomic_DNA"/>
</dbReference>
<dbReference type="InterPro" id="IPR001236">
    <property type="entry name" value="Lactate/malate_DH_N"/>
</dbReference>
<dbReference type="GO" id="GO:0016615">
    <property type="term" value="F:malate dehydrogenase activity"/>
    <property type="evidence" value="ECO:0007669"/>
    <property type="project" value="InterPro"/>
</dbReference>
<organism evidence="5 6">
    <name type="scientific">Musa acuminata subsp. malaccensis</name>
    <name type="common">Wild banana</name>
    <name type="synonym">Musa malaccensis</name>
    <dbReference type="NCBI Taxonomy" id="214687"/>
    <lineage>
        <taxon>Eukaryota</taxon>
        <taxon>Viridiplantae</taxon>
        <taxon>Streptophyta</taxon>
        <taxon>Embryophyta</taxon>
        <taxon>Tracheophyta</taxon>
        <taxon>Spermatophyta</taxon>
        <taxon>Magnoliopsida</taxon>
        <taxon>Liliopsida</taxon>
        <taxon>Zingiberales</taxon>
        <taxon>Musaceae</taxon>
        <taxon>Musa</taxon>
    </lineage>
</organism>
<dbReference type="PANTHER" id="PTHR23382">
    <property type="entry name" value="MALATE DEHYDROGENASE"/>
    <property type="match status" value="1"/>
</dbReference>
<dbReference type="Gene3D" id="3.40.50.720">
    <property type="entry name" value="NAD(P)-binding Rossmann-like Domain"/>
    <property type="match status" value="1"/>
</dbReference>
<gene>
    <name evidence="4" type="ORF">GSMUA_301690.1</name>
</gene>
<dbReference type="SUPFAM" id="SSF51735">
    <property type="entry name" value="NAD(P)-binding Rossmann-fold domains"/>
    <property type="match status" value="1"/>
</dbReference>
<dbReference type="Pfam" id="PF00056">
    <property type="entry name" value="Ldh_1_N"/>
    <property type="match status" value="1"/>
</dbReference>
<dbReference type="Proteomes" id="UP000012960">
    <property type="component" value="Unplaced"/>
</dbReference>
<dbReference type="GO" id="GO:0006108">
    <property type="term" value="P:malate metabolic process"/>
    <property type="evidence" value="ECO:0007669"/>
    <property type="project" value="InterPro"/>
</dbReference>
<evidence type="ECO:0000256" key="1">
    <source>
        <dbReference type="ARBA" id="ARBA00009613"/>
    </source>
</evidence>
<evidence type="ECO:0000313" key="5">
    <source>
        <dbReference type="EnsemblPlants" id="Ma01_p18090.1"/>
    </source>
</evidence>
<evidence type="ECO:0000313" key="4">
    <source>
        <dbReference type="EMBL" id="CAG1859874.1"/>
    </source>
</evidence>
<protein>
    <submittedName>
        <fullName evidence="4">(wild Malaysian banana) hypothetical protein</fullName>
    </submittedName>
</protein>